<organism evidence="9 10">
    <name type="scientific">Faucicola atlantae</name>
    <dbReference type="NCBI Taxonomy" id="34059"/>
    <lineage>
        <taxon>Bacteria</taxon>
        <taxon>Pseudomonadati</taxon>
        <taxon>Pseudomonadota</taxon>
        <taxon>Gammaproteobacteria</taxon>
        <taxon>Moraxellales</taxon>
        <taxon>Moraxellaceae</taxon>
        <taxon>Faucicola</taxon>
    </lineage>
</organism>
<gene>
    <name evidence="9" type="ORF">A9308_05045</name>
</gene>
<name>A0A1B8QE65_9GAMM</name>
<proteinExistence type="inferred from homology"/>
<evidence type="ECO:0000256" key="5">
    <source>
        <dbReference type="ARBA" id="ARBA00022840"/>
    </source>
</evidence>
<evidence type="ECO:0000256" key="6">
    <source>
        <dbReference type="ARBA" id="ARBA00023146"/>
    </source>
</evidence>
<dbReference type="Proteomes" id="UP000092508">
    <property type="component" value="Unassembled WGS sequence"/>
</dbReference>
<dbReference type="InterPro" id="IPR014729">
    <property type="entry name" value="Rossmann-like_a/b/a_fold"/>
</dbReference>
<dbReference type="Gene3D" id="3.40.50.620">
    <property type="entry name" value="HUPs"/>
    <property type="match status" value="1"/>
</dbReference>
<dbReference type="AlphaFoldDB" id="A0A1B8QE65"/>
<dbReference type="PRINTS" id="PR00987">
    <property type="entry name" value="TRNASYNTHGLU"/>
</dbReference>
<accession>A0A1B8QE65</accession>
<keyword evidence="2" id="KW-0479">Metal-binding</keyword>
<dbReference type="InterPro" id="IPR020058">
    <property type="entry name" value="Glu/Gln-tRNA-synth_Ib_cat-dom"/>
</dbReference>
<dbReference type="PANTHER" id="PTHR43311:SF1">
    <property type="entry name" value="GLUTAMYL-Q TRNA(ASP) SYNTHETASE"/>
    <property type="match status" value="1"/>
</dbReference>
<evidence type="ECO:0000313" key="9">
    <source>
        <dbReference type="EMBL" id="OBX79973.1"/>
    </source>
</evidence>
<keyword evidence="3 7" id="KW-0547">Nucleotide-binding</keyword>
<comment type="similarity">
    <text evidence="7">Belongs to the class-I aminoacyl-tRNA synthetase family.</text>
</comment>
<dbReference type="Pfam" id="PF00749">
    <property type="entry name" value="tRNA-synt_1c"/>
    <property type="match status" value="1"/>
</dbReference>
<keyword evidence="4" id="KW-0862">Zinc</keyword>
<sequence>MPKPTLTSPARPKARTPVIGRFAPSPTGALHLGSLLTAVASYCAAKQVGGQWLVRIEDLDTDRCHNEYSAQILRDLTRLGLHWDGEVRYQSAHTQTYHALLDGKLRSISYGCDCSRKSIREFQHAHHLPETRYPRCCLHAKRSRQHAVRLILPNYTMVFYDHLQGVIVGNPQREHGDIVVRRRAPHAKCLGMMNYMLAVVVDDALQGVNQIVRGLDILPLTLAQLAIADYLDLPLVRDYYHLPLVVNADGQKLSKQTLAEPISHYPADQLLILALKLLQQAPVARDKPEHMLAQAVAQWDSRPLAGKQALTCPLLADLIQTLFHL</sequence>
<feature type="domain" description="Glutamyl/glutaminyl-tRNA synthetase class Ib catalytic" evidence="8">
    <location>
        <begin position="18"/>
        <end position="261"/>
    </location>
</feature>
<evidence type="ECO:0000256" key="2">
    <source>
        <dbReference type="ARBA" id="ARBA00022723"/>
    </source>
</evidence>
<dbReference type="STRING" id="34059.A9308_05045"/>
<dbReference type="EMBL" id="LZMZ01000009">
    <property type="protein sequence ID" value="OBX79973.1"/>
    <property type="molecule type" value="Genomic_DNA"/>
</dbReference>
<evidence type="ECO:0000259" key="8">
    <source>
        <dbReference type="Pfam" id="PF00749"/>
    </source>
</evidence>
<dbReference type="GO" id="GO:0005829">
    <property type="term" value="C:cytosol"/>
    <property type="evidence" value="ECO:0007669"/>
    <property type="project" value="TreeGrafter"/>
</dbReference>
<comment type="caution">
    <text evidence="9">The sequence shown here is derived from an EMBL/GenBank/DDBJ whole genome shotgun (WGS) entry which is preliminary data.</text>
</comment>
<dbReference type="NCBIfam" id="NF004314">
    <property type="entry name" value="PRK05710.1-3"/>
    <property type="match status" value="1"/>
</dbReference>
<protein>
    <submittedName>
        <fullName evidence="9">tRNA glutamyl-Q synthetase</fullName>
    </submittedName>
</protein>
<dbReference type="NCBIfam" id="TIGR03838">
    <property type="entry name" value="queuosine_YadB"/>
    <property type="match status" value="1"/>
</dbReference>
<evidence type="ECO:0000256" key="1">
    <source>
        <dbReference type="ARBA" id="ARBA00022598"/>
    </source>
</evidence>
<reference evidence="9 10" key="1">
    <citation type="submission" date="2016-06" db="EMBL/GenBank/DDBJ databases">
        <title>Draft genome of Moraxella atlantae CCUG 66109.</title>
        <authorList>
            <person name="Salva-Serra F."/>
            <person name="Engstrom-Jakobsson H."/>
            <person name="Thorell K."/>
            <person name="Gonzales-Siles L."/>
            <person name="Karlsson R."/>
            <person name="Boulund F."/>
            <person name="Engstrand L."/>
            <person name="Kristiansson E."/>
            <person name="Moore E."/>
        </authorList>
    </citation>
    <scope>NUCLEOTIDE SEQUENCE [LARGE SCALE GENOMIC DNA]</scope>
    <source>
        <strain evidence="9 10">CCUG 66109</strain>
    </source>
</reference>
<dbReference type="InterPro" id="IPR000924">
    <property type="entry name" value="Glu/Gln-tRNA-synth"/>
</dbReference>
<dbReference type="GO" id="GO:0004818">
    <property type="term" value="F:glutamate-tRNA ligase activity"/>
    <property type="evidence" value="ECO:0007669"/>
    <property type="project" value="TreeGrafter"/>
</dbReference>
<dbReference type="OrthoDB" id="9807503at2"/>
<keyword evidence="6 7" id="KW-0030">Aminoacyl-tRNA synthetase</keyword>
<evidence type="ECO:0000256" key="3">
    <source>
        <dbReference type="ARBA" id="ARBA00022741"/>
    </source>
</evidence>
<evidence type="ECO:0000256" key="7">
    <source>
        <dbReference type="RuleBase" id="RU363037"/>
    </source>
</evidence>
<keyword evidence="5 7" id="KW-0067">ATP-binding</keyword>
<dbReference type="InterPro" id="IPR022380">
    <property type="entry name" value="Glu-Q_tRNA(Asp)_Synthase"/>
</dbReference>
<dbReference type="RefSeq" id="WP_067235511.1">
    <property type="nucleotide sequence ID" value="NZ_LZMZ01000009.1"/>
</dbReference>
<dbReference type="SUPFAM" id="SSF52374">
    <property type="entry name" value="Nucleotidylyl transferase"/>
    <property type="match status" value="1"/>
</dbReference>
<dbReference type="GO" id="GO:0005524">
    <property type="term" value="F:ATP binding"/>
    <property type="evidence" value="ECO:0007669"/>
    <property type="project" value="UniProtKB-KW"/>
</dbReference>
<dbReference type="GO" id="GO:0006400">
    <property type="term" value="P:tRNA modification"/>
    <property type="evidence" value="ECO:0007669"/>
    <property type="project" value="InterPro"/>
</dbReference>
<keyword evidence="1 7" id="KW-0436">Ligase</keyword>
<keyword evidence="7" id="KW-0648">Protein biosynthesis</keyword>
<dbReference type="InterPro" id="IPR049940">
    <property type="entry name" value="GluQ/Sye"/>
</dbReference>
<dbReference type="GO" id="GO:0008270">
    <property type="term" value="F:zinc ion binding"/>
    <property type="evidence" value="ECO:0007669"/>
    <property type="project" value="InterPro"/>
</dbReference>
<dbReference type="GO" id="GO:0006424">
    <property type="term" value="P:glutamyl-tRNA aminoacylation"/>
    <property type="evidence" value="ECO:0007669"/>
    <property type="project" value="InterPro"/>
</dbReference>
<dbReference type="PANTHER" id="PTHR43311">
    <property type="entry name" value="GLUTAMATE--TRNA LIGASE"/>
    <property type="match status" value="1"/>
</dbReference>
<evidence type="ECO:0000313" key="10">
    <source>
        <dbReference type="Proteomes" id="UP000092508"/>
    </source>
</evidence>
<evidence type="ECO:0000256" key="4">
    <source>
        <dbReference type="ARBA" id="ARBA00022833"/>
    </source>
</evidence>